<comment type="caution">
    <text evidence="4">The sequence shown here is derived from an EMBL/GenBank/DDBJ whole genome shotgun (WGS) entry which is preliminary data.</text>
</comment>
<dbReference type="PROSITE" id="PS51462">
    <property type="entry name" value="NUDIX"/>
    <property type="match status" value="1"/>
</dbReference>
<dbReference type="FunFam" id="3.90.79.10:FF:000024">
    <property type="entry name" value="ADP-ribose pyrophosphatase"/>
    <property type="match status" value="1"/>
</dbReference>
<dbReference type="RefSeq" id="WP_038090579.1">
    <property type="nucleotide sequence ID" value="NZ_JMIR01000023.1"/>
</dbReference>
<dbReference type="GO" id="GO:0019693">
    <property type="term" value="P:ribose phosphate metabolic process"/>
    <property type="evidence" value="ECO:0007669"/>
    <property type="project" value="TreeGrafter"/>
</dbReference>
<dbReference type="PANTHER" id="PTHR11839:SF18">
    <property type="entry name" value="NUDIX HYDROLASE DOMAIN-CONTAINING PROTEIN"/>
    <property type="match status" value="1"/>
</dbReference>
<dbReference type="InterPro" id="IPR000086">
    <property type="entry name" value="NUDIX_hydrolase_dom"/>
</dbReference>
<sequence>MSQNTDHLIEKQLDSETVYEGSFITVTVQTVELPNGKLAKRDVVLHPGAVTVLAITADDKILLVNQFRKATNRLLIETPAGKLEPGEDPLTSAKRELEEETGYQAAEWKHFSSFYTSPGFADELMHSYIATDLTKSQQNLDDDEFLDVLHVSAEEAEQMVQDGRIADAKTIALIYWWLRERAREGK</sequence>
<accession>A0A074LJN2</accession>
<dbReference type="InterPro" id="IPR015797">
    <property type="entry name" value="NUDIX_hydrolase-like_dom_sf"/>
</dbReference>
<protein>
    <submittedName>
        <fullName evidence="4">ADP-ribose pyrophosphatase</fullName>
    </submittedName>
</protein>
<dbReference type="GO" id="GO:0006753">
    <property type="term" value="P:nucleoside phosphate metabolic process"/>
    <property type="evidence" value="ECO:0007669"/>
    <property type="project" value="TreeGrafter"/>
</dbReference>
<dbReference type="Proteomes" id="UP000027931">
    <property type="component" value="Unassembled WGS sequence"/>
</dbReference>
<evidence type="ECO:0000259" key="3">
    <source>
        <dbReference type="PROSITE" id="PS51462"/>
    </source>
</evidence>
<proteinExistence type="predicted"/>
<gene>
    <name evidence="4" type="ORF">EL26_15775</name>
</gene>
<dbReference type="SUPFAM" id="SSF55811">
    <property type="entry name" value="Nudix"/>
    <property type="match status" value="1"/>
</dbReference>
<dbReference type="eggNOG" id="COG0494">
    <property type="taxonomic scope" value="Bacteria"/>
</dbReference>
<reference evidence="4 5" key="1">
    <citation type="journal article" date="2013" name="Int. J. Syst. Evol. Microbiol.">
        <title>Tumebacillus flagellatus sp. nov., an alpha-amylase/pullulanase-producing bacterium isolated from cassava wastewater.</title>
        <authorList>
            <person name="Wang Q."/>
            <person name="Xie N."/>
            <person name="Qin Y."/>
            <person name="Shen N."/>
            <person name="Zhu J."/>
            <person name="Mi H."/>
            <person name="Huang R."/>
        </authorList>
    </citation>
    <scope>NUCLEOTIDE SEQUENCE [LARGE SCALE GENOMIC DNA]</scope>
    <source>
        <strain evidence="4 5">GST4</strain>
    </source>
</reference>
<dbReference type="GO" id="GO:0005829">
    <property type="term" value="C:cytosol"/>
    <property type="evidence" value="ECO:0007669"/>
    <property type="project" value="TreeGrafter"/>
</dbReference>
<organism evidence="4 5">
    <name type="scientific">Tumebacillus flagellatus</name>
    <dbReference type="NCBI Taxonomy" id="1157490"/>
    <lineage>
        <taxon>Bacteria</taxon>
        <taxon>Bacillati</taxon>
        <taxon>Bacillota</taxon>
        <taxon>Bacilli</taxon>
        <taxon>Bacillales</taxon>
        <taxon>Alicyclobacillaceae</taxon>
        <taxon>Tumebacillus</taxon>
    </lineage>
</organism>
<dbReference type="STRING" id="1157490.EL26_15775"/>
<dbReference type="AlphaFoldDB" id="A0A074LJN2"/>
<name>A0A074LJN2_9BACL</name>
<evidence type="ECO:0000313" key="5">
    <source>
        <dbReference type="Proteomes" id="UP000027931"/>
    </source>
</evidence>
<feature type="domain" description="Nudix hydrolase" evidence="3">
    <location>
        <begin position="44"/>
        <end position="173"/>
    </location>
</feature>
<dbReference type="Gene3D" id="3.90.79.10">
    <property type="entry name" value="Nucleoside Triphosphate Pyrophosphohydrolase"/>
    <property type="match status" value="1"/>
</dbReference>
<dbReference type="PANTHER" id="PTHR11839">
    <property type="entry name" value="UDP/ADP-SUGAR PYROPHOSPHATASE"/>
    <property type="match status" value="1"/>
</dbReference>
<dbReference type="Pfam" id="PF00293">
    <property type="entry name" value="NUDIX"/>
    <property type="match status" value="1"/>
</dbReference>
<dbReference type="GO" id="GO:0016787">
    <property type="term" value="F:hydrolase activity"/>
    <property type="evidence" value="ECO:0007669"/>
    <property type="project" value="UniProtKB-KW"/>
</dbReference>
<evidence type="ECO:0000256" key="1">
    <source>
        <dbReference type="ARBA" id="ARBA00001946"/>
    </source>
</evidence>
<evidence type="ECO:0000313" key="4">
    <source>
        <dbReference type="EMBL" id="KEO82381.1"/>
    </source>
</evidence>
<evidence type="ECO:0000256" key="2">
    <source>
        <dbReference type="ARBA" id="ARBA00022801"/>
    </source>
</evidence>
<comment type="cofactor">
    <cofactor evidence="1">
        <name>Mg(2+)</name>
        <dbReference type="ChEBI" id="CHEBI:18420"/>
    </cofactor>
</comment>
<dbReference type="OrthoDB" id="9806150at2"/>
<keyword evidence="2" id="KW-0378">Hydrolase</keyword>
<keyword evidence="5" id="KW-1185">Reference proteome</keyword>
<dbReference type="EMBL" id="JMIR01000023">
    <property type="protein sequence ID" value="KEO82381.1"/>
    <property type="molecule type" value="Genomic_DNA"/>
</dbReference>